<evidence type="ECO:0000256" key="8">
    <source>
        <dbReference type="SAM" id="Coils"/>
    </source>
</evidence>
<accession>A0A7D9CVJ0</accession>
<evidence type="ECO:0000256" key="1">
    <source>
        <dbReference type="ARBA" id="ARBA00004123"/>
    </source>
</evidence>
<keyword evidence="3" id="KW-0805">Transcription regulation</keyword>
<dbReference type="SMART" id="SM00268">
    <property type="entry name" value="ACTIN"/>
    <property type="match status" value="1"/>
</dbReference>
<dbReference type="Gene3D" id="3.30.420.40">
    <property type="match status" value="2"/>
</dbReference>
<evidence type="ECO:0000256" key="3">
    <source>
        <dbReference type="ARBA" id="ARBA00023015"/>
    </source>
</evidence>
<evidence type="ECO:0000256" key="5">
    <source>
        <dbReference type="ARBA" id="ARBA00023163"/>
    </source>
</evidence>
<keyword evidence="11" id="KW-1185">Reference proteome</keyword>
<evidence type="ECO:0000256" key="4">
    <source>
        <dbReference type="ARBA" id="ARBA00023054"/>
    </source>
</evidence>
<feature type="region of interest" description="Disordered" evidence="9">
    <location>
        <begin position="419"/>
        <end position="450"/>
    </location>
</feature>
<dbReference type="EMBL" id="CABFWN010000001">
    <property type="protein sequence ID" value="VUG16671.1"/>
    <property type="molecule type" value="Genomic_DNA"/>
</dbReference>
<comment type="similarity">
    <text evidence="7">Belongs to the actin family.</text>
</comment>
<dbReference type="AlphaFoldDB" id="A0A7D9CVJ0"/>
<dbReference type="PRINTS" id="PR00190">
    <property type="entry name" value="ACTIN"/>
</dbReference>
<reference evidence="10 11" key="1">
    <citation type="submission" date="2019-07" db="EMBL/GenBank/DDBJ databases">
        <authorList>
            <person name="Friedrich A."/>
            <person name="Schacherer J."/>
        </authorList>
    </citation>
    <scope>NUCLEOTIDE SEQUENCE [LARGE SCALE GENOMIC DNA]</scope>
</reference>
<dbReference type="PANTHER" id="PTHR11937">
    <property type="entry name" value="ACTIN"/>
    <property type="match status" value="1"/>
</dbReference>
<evidence type="ECO:0000313" key="10">
    <source>
        <dbReference type="EMBL" id="VUG16671.1"/>
    </source>
</evidence>
<dbReference type="GO" id="GO:0006974">
    <property type="term" value="P:DNA damage response"/>
    <property type="evidence" value="ECO:0007669"/>
    <property type="project" value="UniProtKB-KW"/>
</dbReference>
<dbReference type="Pfam" id="PF00022">
    <property type="entry name" value="Actin"/>
    <property type="match status" value="2"/>
</dbReference>
<dbReference type="InterPro" id="IPR043129">
    <property type="entry name" value="ATPase_NBD"/>
</dbReference>
<dbReference type="InterPro" id="IPR004000">
    <property type="entry name" value="Actin"/>
</dbReference>
<feature type="coiled-coil region" evidence="8">
    <location>
        <begin position="284"/>
        <end position="325"/>
    </location>
</feature>
<keyword evidence="2" id="KW-0227">DNA damage</keyword>
<dbReference type="SUPFAM" id="SSF53067">
    <property type="entry name" value="Actin-like ATPase domain"/>
    <property type="match status" value="2"/>
</dbReference>
<protein>
    <submittedName>
        <fullName evidence="10">DEBR0S1_22738g1_1</fullName>
    </submittedName>
</protein>
<sequence length="753" mass="87304">MTTDTDKETPDLHDAAQEVLAPRKVYKMKDYVEPKQTEPFKHDWRNGVPIVIDLGRHTTRVGMAGMKDPSSVFPSITSHYKDKKLKRALNMVGNDVLIDSGVKSNMKNPFDGSIITNWNSVESILDYSFLHVGVDSRDFVESPVIMTEPLVSPFQQRLGLTELLFETYSVPKCTFGVDSLFSFYYNGGNTGLVIGSGYNSTKLIPVVGGKPILDVSKRIDWAGRQAVEYLSSSLQLKYPYFPSRINDFQVENMVKDFCYVSNDYQHEVSHYLDLDNLEKKDITLEASFNEIVKQEKTEEELRQEEEKKKQTMKKLQEQARERRLQKLLEKEHDYEYFTTMETKLKSMNKKEVVSTLREAGFDDDKDLHNYISNLERSLKRARNQDVGENDASDQPPSFDLIDIPDEKLDEEHIKEKRKQRLMKAGYDARQRAKKEKEIARKTAEEAAKKDEEWRKSDLSSWIAARRKRLRILKKRRKDRIRLKEELTDRKSRASQLRMKNIASLASEESEGRGGRKRKATNVTIDNDPNDTFGANDDDWSIYRDIAKGSDSDVEEEYEKRIYDLEEELLRYDPEFTINDTLQAQYSWKKSIIHRFVRGPRDWDPDEQHQQHQIHLNVERIRVPEIIFQPSIAGLDQCGLSELCEQTALKRLPSELGFSGDDVSSIVGDVFLTGGCTLFKNFDSRLRLEFESFLPVGMKFNVRRAEDPLLDTWRGMAKWAVTDEAKSSYITKKQYEEMGPEYLKENRMGCAHLL</sequence>
<evidence type="ECO:0000256" key="2">
    <source>
        <dbReference type="ARBA" id="ARBA00022763"/>
    </source>
</evidence>
<keyword evidence="6" id="KW-0539">Nucleus</keyword>
<feature type="compositionally biased region" description="Basic and acidic residues" evidence="9">
    <location>
        <begin position="426"/>
        <end position="450"/>
    </location>
</feature>
<comment type="subcellular location">
    <subcellularLocation>
        <location evidence="1">Nucleus</location>
    </subcellularLocation>
</comment>
<proteinExistence type="inferred from homology"/>
<evidence type="ECO:0000313" key="11">
    <source>
        <dbReference type="Proteomes" id="UP000478008"/>
    </source>
</evidence>
<gene>
    <name evidence="10" type="primary">ARP5</name>
    <name evidence="10" type="ORF">DEBR0S1_22738G</name>
</gene>
<keyword evidence="4 8" id="KW-0175">Coiled coil</keyword>
<dbReference type="FunFam" id="3.30.420.40:FF:000058">
    <property type="entry name" value="Putative actin-related protein 5"/>
    <property type="match status" value="1"/>
</dbReference>
<evidence type="ECO:0000256" key="9">
    <source>
        <dbReference type="SAM" id="MobiDB-lite"/>
    </source>
</evidence>
<name>A0A7D9CVJ0_DEKBR</name>
<organism evidence="10 11">
    <name type="scientific">Dekkera bruxellensis</name>
    <name type="common">Brettanomyces custersii</name>
    <dbReference type="NCBI Taxonomy" id="5007"/>
    <lineage>
        <taxon>Eukaryota</taxon>
        <taxon>Fungi</taxon>
        <taxon>Dikarya</taxon>
        <taxon>Ascomycota</taxon>
        <taxon>Saccharomycotina</taxon>
        <taxon>Pichiomycetes</taxon>
        <taxon>Pichiales</taxon>
        <taxon>Pichiaceae</taxon>
        <taxon>Brettanomyces</taxon>
    </lineage>
</organism>
<feature type="region of interest" description="Disordered" evidence="9">
    <location>
        <begin position="503"/>
        <end position="530"/>
    </location>
</feature>
<keyword evidence="5" id="KW-0804">Transcription</keyword>
<dbReference type="CDD" id="cd10211">
    <property type="entry name" value="ASKHA_NBD_Arp5"/>
    <property type="match status" value="1"/>
</dbReference>
<dbReference type="GO" id="GO:0005634">
    <property type="term" value="C:nucleus"/>
    <property type="evidence" value="ECO:0007669"/>
    <property type="project" value="UniProtKB-SubCell"/>
</dbReference>
<dbReference type="FunFam" id="3.30.420.40:FF:000122">
    <property type="entry name" value="ARP5 actin-related protein 5 homolog"/>
    <property type="match status" value="1"/>
</dbReference>
<evidence type="ECO:0000256" key="7">
    <source>
        <dbReference type="RuleBase" id="RU000487"/>
    </source>
</evidence>
<evidence type="ECO:0000256" key="6">
    <source>
        <dbReference type="ARBA" id="ARBA00023242"/>
    </source>
</evidence>
<dbReference type="Proteomes" id="UP000478008">
    <property type="component" value="Unassembled WGS sequence"/>
</dbReference>